<dbReference type="InterPro" id="IPR002110">
    <property type="entry name" value="Ankyrin_rpt"/>
</dbReference>
<sequence length="212" mass="23895">MARRSTNVNALAAFHNFVAKGDIEKVKDFVQGKDRKPGHVRIAVDMQDEDGLAAVHWAAMRGHKNVLRYLVGCSVHMMLEGGPEGNRADPTVQDKDGWSALTWAIFMVEQEPKMHGKEHASKKQLLEVINYLCQQAAVQEYIERSDRLLNKTAGEMADEISQQSDEAITAALKGRWDANKQYGAAKVKKEVQMVDEWREVQMLQKMLADTDD</sequence>
<dbReference type="Pfam" id="PF12796">
    <property type="entry name" value="Ank_2"/>
    <property type="match status" value="1"/>
</dbReference>
<dbReference type="InterPro" id="IPR036770">
    <property type="entry name" value="Ankyrin_rpt-contain_sf"/>
</dbReference>
<dbReference type="EMBL" id="JH993076">
    <property type="protein sequence ID" value="EKX36307.1"/>
    <property type="molecule type" value="Genomic_DNA"/>
</dbReference>
<dbReference type="EnsemblProtists" id="EKX36307">
    <property type="protein sequence ID" value="EKX36307"/>
    <property type="gene ID" value="GUITHDRAFT_117537"/>
</dbReference>
<dbReference type="OrthoDB" id="10433710at2759"/>
<evidence type="ECO:0000313" key="1">
    <source>
        <dbReference type="EMBL" id="EKX36307.1"/>
    </source>
</evidence>
<name>L1IJP4_GUITC</name>
<dbReference type="GeneID" id="17293042"/>
<keyword evidence="3" id="KW-1185">Reference proteome</keyword>
<accession>L1IJP4</accession>
<protein>
    <submittedName>
        <fullName evidence="1 2">Uncharacterized protein</fullName>
    </submittedName>
</protein>
<dbReference type="Proteomes" id="UP000011087">
    <property type="component" value="Unassembled WGS sequence"/>
</dbReference>
<organism evidence="1">
    <name type="scientific">Guillardia theta (strain CCMP2712)</name>
    <name type="common">Cryptophyte</name>
    <dbReference type="NCBI Taxonomy" id="905079"/>
    <lineage>
        <taxon>Eukaryota</taxon>
        <taxon>Cryptophyceae</taxon>
        <taxon>Pyrenomonadales</taxon>
        <taxon>Geminigeraceae</taxon>
        <taxon>Guillardia</taxon>
    </lineage>
</organism>
<dbReference type="SUPFAM" id="SSF48403">
    <property type="entry name" value="Ankyrin repeat"/>
    <property type="match status" value="1"/>
</dbReference>
<dbReference type="PaxDb" id="55529-EKX36307"/>
<dbReference type="Gene3D" id="1.25.40.20">
    <property type="entry name" value="Ankyrin repeat-containing domain"/>
    <property type="match status" value="1"/>
</dbReference>
<dbReference type="KEGG" id="gtt:GUITHDRAFT_117537"/>
<dbReference type="RefSeq" id="XP_005823287.1">
    <property type="nucleotide sequence ID" value="XM_005823230.1"/>
</dbReference>
<reference evidence="2" key="3">
    <citation type="submission" date="2016-03" db="UniProtKB">
        <authorList>
            <consortium name="EnsemblProtists"/>
        </authorList>
    </citation>
    <scope>IDENTIFICATION</scope>
</reference>
<gene>
    <name evidence="1" type="ORF">GUITHDRAFT_117537</name>
</gene>
<proteinExistence type="predicted"/>
<evidence type="ECO:0000313" key="3">
    <source>
        <dbReference type="Proteomes" id="UP000011087"/>
    </source>
</evidence>
<evidence type="ECO:0000313" key="2">
    <source>
        <dbReference type="EnsemblProtists" id="EKX36307"/>
    </source>
</evidence>
<dbReference type="HOGENOM" id="CLU_1301742_0_0_1"/>
<dbReference type="AlphaFoldDB" id="L1IJP4"/>
<reference evidence="1 3" key="1">
    <citation type="journal article" date="2012" name="Nature">
        <title>Algal genomes reveal evolutionary mosaicism and the fate of nucleomorphs.</title>
        <authorList>
            <consortium name="DOE Joint Genome Institute"/>
            <person name="Curtis B.A."/>
            <person name="Tanifuji G."/>
            <person name="Burki F."/>
            <person name="Gruber A."/>
            <person name="Irimia M."/>
            <person name="Maruyama S."/>
            <person name="Arias M.C."/>
            <person name="Ball S.G."/>
            <person name="Gile G.H."/>
            <person name="Hirakawa Y."/>
            <person name="Hopkins J.F."/>
            <person name="Kuo A."/>
            <person name="Rensing S.A."/>
            <person name="Schmutz J."/>
            <person name="Symeonidi A."/>
            <person name="Elias M."/>
            <person name="Eveleigh R.J."/>
            <person name="Herman E.K."/>
            <person name="Klute M.J."/>
            <person name="Nakayama T."/>
            <person name="Obornik M."/>
            <person name="Reyes-Prieto A."/>
            <person name="Armbrust E.V."/>
            <person name="Aves S.J."/>
            <person name="Beiko R.G."/>
            <person name="Coutinho P."/>
            <person name="Dacks J.B."/>
            <person name="Durnford D.G."/>
            <person name="Fast N.M."/>
            <person name="Green B.R."/>
            <person name="Grisdale C.J."/>
            <person name="Hempel F."/>
            <person name="Henrissat B."/>
            <person name="Hoppner M.P."/>
            <person name="Ishida K."/>
            <person name="Kim E."/>
            <person name="Koreny L."/>
            <person name="Kroth P.G."/>
            <person name="Liu Y."/>
            <person name="Malik S.B."/>
            <person name="Maier U.G."/>
            <person name="McRose D."/>
            <person name="Mock T."/>
            <person name="Neilson J.A."/>
            <person name="Onodera N.T."/>
            <person name="Poole A.M."/>
            <person name="Pritham E.J."/>
            <person name="Richards T.A."/>
            <person name="Rocap G."/>
            <person name="Roy S.W."/>
            <person name="Sarai C."/>
            <person name="Schaack S."/>
            <person name="Shirato S."/>
            <person name="Slamovits C.H."/>
            <person name="Spencer D.F."/>
            <person name="Suzuki S."/>
            <person name="Worden A.Z."/>
            <person name="Zauner S."/>
            <person name="Barry K."/>
            <person name="Bell C."/>
            <person name="Bharti A.K."/>
            <person name="Crow J.A."/>
            <person name="Grimwood J."/>
            <person name="Kramer R."/>
            <person name="Lindquist E."/>
            <person name="Lucas S."/>
            <person name="Salamov A."/>
            <person name="McFadden G.I."/>
            <person name="Lane C.E."/>
            <person name="Keeling P.J."/>
            <person name="Gray M.W."/>
            <person name="Grigoriev I.V."/>
            <person name="Archibald J.M."/>
        </authorList>
    </citation>
    <scope>NUCLEOTIDE SEQUENCE</scope>
    <source>
        <strain evidence="1 3">CCMP2712</strain>
    </source>
</reference>
<reference evidence="3" key="2">
    <citation type="submission" date="2012-11" db="EMBL/GenBank/DDBJ databases">
        <authorList>
            <person name="Kuo A."/>
            <person name="Curtis B.A."/>
            <person name="Tanifuji G."/>
            <person name="Burki F."/>
            <person name="Gruber A."/>
            <person name="Irimia M."/>
            <person name="Maruyama S."/>
            <person name="Arias M.C."/>
            <person name="Ball S.G."/>
            <person name="Gile G.H."/>
            <person name="Hirakawa Y."/>
            <person name="Hopkins J.F."/>
            <person name="Rensing S.A."/>
            <person name="Schmutz J."/>
            <person name="Symeonidi A."/>
            <person name="Elias M."/>
            <person name="Eveleigh R.J."/>
            <person name="Herman E.K."/>
            <person name="Klute M.J."/>
            <person name="Nakayama T."/>
            <person name="Obornik M."/>
            <person name="Reyes-Prieto A."/>
            <person name="Armbrust E.V."/>
            <person name="Aves S.J."/>
            <person name="Beiko R.G."/>
            <person name="Coutinho P."/>
            <person name="Dacks J.B."/>
            <person name="Durnford D.G."/>
            <person name="Fast N.M."/>
            <person name="Green B.R."/>
            <person name="Grisdale C."/>
            <person name="Hempe F."/>
            <person name="Henrissat B."/>
            <person name="Hoppner M.P."/>
            <person name="Ishida K.-I."/>
            <person name="Kim E."/>
            <person name="Koreny L."/>
            <person name="Kroth P.G."/>
            <person name="Liu Y."/>
            <person name="Malik S.-B."/>
            <person name="Maier U.G."/>
            <person name="McRose D."/>
            <person name="Mock T."/>
            <person name="Neilson J.A."/>
            <person name="Onodera N.T."/>
            <person name="Poole A.M."/>
            <person name="Pritham E.J."/>
            <person name="Richards T.A."/>
            <person name="Rocap G."/>
            <person name="Roy S.W."/>
            <person name="Sarai C."/>
            <person name="Schaack S."/>
            <person name="Shirato S."/>
            <person name="Slamovits C.H."/>
            <person name="Spencer D.F."/>
            <person name="Suzuki S."/>
            <person name="Worden A.Z."/>
            <person name="Zauner S."/>
            <person name="Barry K."/>
            <person name="Bell C."/>
            <person name="Bharti A.K."/>
            <person name="Crow J.A."/>
            <person name="Grimwood J."/>
            <person name="Kramer R."/>
            <person name="Lindquist E."/>
            <person name="Lucas S."/>
            <person name="Salamov A."/>
            <person name="McFadden G.I."/>
            <person name="Lane C.E."/>
            <person name="Keeling P.J."/>
            <person name="Gray M.W."/>
            <person name="Grigoriev I.V."/>
            <person name="Archibald J.M."/>
        </authorList>
    </citation>
    <scope>NUCLEOTIDE SEQUENCE</scope>
    <source>
        <strain evidence="3">CCMP2712</strain>
    </source>
</reference>